<evidence type="ECO:0000259" key="4">
    <source>
        <dbReference type="Pfam" id="PF09375"/>
    </source>
</evidence>
<dbReference type="InterPro" id="IPR018976">
    <property type="entry name" value="Imelysin-like"/>
</dbReference>
<dbReference type="STRING" id="87626.PTD2_15702"/>
<comment type="caution">
    <text evidence="5">The sequence shown here is derived from an EMBL/GenBank/DDBJ whole genome shotgun (WGS) entry which is preliminary data.</text>
</comment>
<evidence type="ECO:0000256" key="2">
    <source>
        <dbReference type="ARBA" id="ARBA00022729"/>
    </source>
</evidence>
<organism evidence="5 6">
    <name type="scientific">Pseudoalteromonas tunicata D2</name>
    <dbReference type="NCBI Taxonomy" id="87626"/>
    <lineage>
        <taxon>Bacteria</taxon>
        <taxon>Pseudomonadati</taxon>
        <taxon>Pseudomonadota</taxon>
        <taxon>Gammaproteobacteria</taxon>
        <taxon>Alteromonadales</taxon>
        <taxon>Pseudoalteromonadaceae</taxon>
        <taxon>Pseudoalteromonas</taxon>
    </lineage>
</organism>
<gene>
    <name evidence="5" type="ORF">PTD2_15702</name>
</gene>
<name>A4CD55_9GAMM</name>
<feature type="domain" description="Imelysin-like" evidence="4">
    <location>
        <begin position="82"/>
        <end position="403"/>
    </location>
</feature>
<comment type="subcellular location">
    <subcellularLocation>
        <location evidence="1">Cell envelope</location>
    </subcellularLocation>
</comment>
<dbReference type="GO" id="GO:0030313">
    <property type="term" value="C:cell envelope"/>
    <property type="evidence" value="ECO:0007669"/>
    <property type="project" value="UniProtKB-SubCell"/>
</dbReference>
<dbReference type="eggNOG" id="COG3489">
    <property type="taxonomic scope" value="Bacteria"/>
</dbReference>
<dbReference type="Gene3D" id="1.20.1420.20">
    <property type="entry name" value="M75 peptidase, HXXE motif"/>
    <property type="match status" value="1"/>
</dbReference>
<keyword evidence="2 3" id="KW-0732">Signal</keyword>
<dbReference type="Pfam" id="PF09375">
    <property type="entry name" value="Peptidase_M75"/>
    <property type="match status" value="1"/>
</dbReference>
<sequence length="424" mass="46267">MLFSVKLKPLVLVCALGLVLTGCGEQSSSTQGPDFGPNLPDPGKGNTTFDEKALLKNLVDNVITPTFVEFSVQTSSAVEKITTYCALEQQLTDFQTSQNQRDTAYIDATNAWKSMAVVWQQAELMKLGPLLENEGQLRNVIYAWPSKSICGIDQDVAYFEDGVINLDANKPYNIKDRTANRRGLVSLEHLLFSDNLAHSCSLANDAIADWNVRPEQERKVARCQFAVEVAKDLDDNAKQLVTVWTAENGYANALKTAGEEGSIFTSPHAAVNAISDALFYLTEEVKDQKLATPLGLFTNSCGLDICPQDVESVIANHSLENIKANLAAFEKLFLGQGNENGLGFDDFLDEENGSDIKQLMLDGLAEANLAADAIEGDLQTALQQETDKVTDTHTKVKAVTDQLKHDFINKLALELPKSSAGDND</sequence>
<reference evidence="5 6" key="1">
    <citation type="submission" date="2006-02" db="EMBL/GenBank/DDBJ databases">
        <authorList>
            <person name="Moran M.A."/>
            <person name="Kjelleberg S."/>
            <person name="Egan S."/>
            <person name="Saunders N."/>
            <person name="Thomas T."/>
            <person name="Ferriera S."/>
            <person name="Johnson J."/>
            <person name="Kravitz S."/>
            <person name="Halpern A."/>
            <person name="Remington K."/>
            <person name="Beeson K."/>
            <person name="Tran B."/>
            <person name="Rogers Y.-H."/>
            <person name="Friedman R."/>
            <person name="Venter J.C."/>
        </authorList>
    </citation>
    <scope>NUCLEOTIDE SEQUENCE [LARGE SCALE GENOMIC DNA]</scope>
    <source>
        <strain evidence="5 6">D2</strain>
    </source>
</reference>
<evidence type="ECO:0000313" key="6">
    <source>
        <dbReference type="Proteomes" id="UP000006201"/>
    </source>
</evidence>
<protein>
    <submittedName>
        <fullName evidence="5">Predicted periplasmic lipoprotein</fullName>
    </submittedName>
</protein>
<dbReference type="AlphaFoldDB" id="A4CD55"/>
<keyword evidence="6" id="KW-1185">Reference proteome</keyword>
<dbReference type="RefSeq" id="WP_009838760.1">
    <property type="nucleotide sequence ID" value="NZ_AAOH01000006.1"/>
</dbReference>
<dbReference type="InterPro" id="IPR038352">
    <property type="entry name" value="Imelysin_sf"/>
</dbReference>
<feature type="chain" id="PRO_5002665968" evidence="3">
    <location>
        <begin position="25"/>
        <end position="424"/>
    </location>
</feature>
<dbReference type="OrthoDB" id="7058523at2"/>
<dbReference type="InterPro" id="IPR034984">
    <property type="entry name" value="Imelysin-like_IPPA"/>
</dbReference>
<dbReference type="PROSITE" id="PS51257">
    <property type="entry name" value="PROKAR_LIPOPROTEIN"/>
    <property type="match status" value="1"/>
</dbReference>
<dbReference type="EMBL" id="AAOH01000006">
    <property type="protein sequence ID" value="EAR27498.1"/>
    <property type="molecule type" value="Genomic_DNA"/>
</dbReference>
<dbReference type="CDD" id="cd14659">
    <property type="entry name" value="Imelysin-like_IPPA"/>
    <property type="match status" value="1"/>
</dbReference>
<feature type="signal peptide" evidence="3">
    <location>
        <begin position="1"/>
        <end position="24"/>
    </location>
</feature>
<keyword evidence="5" id="KW-0449">Lipoprotein</keyword>
<dbReference type="Proteomes" id="UP000006201">
    <property type="component" value="Unassembled WGS sequence"/>
</dbReference>
<proteinExistence type="predicted"/>
<evidence type="ECO:0000256" key="3">
    <source>
        <dbReference type="SAM" id="SignalP"/>
    </source>
</evidence>
<dbReference type="HOGENOM" id="CLU_044588_0_0_6"/>
<accession>A4CD55</accession>
<evidence type="ECO:0000256" key="1">
    <source>
        <dbReference type="ARBA" id="ARBA00004196"/>
    </source>
</evidence>
<evidence type="ECO:0000313" key="5">
    <source>
        <dbReference type="EMBL" id="EAR27498.1"/>
    </source>
</evidence>